<reference evidence="2 3" key="1">
    <citation type="submission" date="2024-04" db="EMBL/GenBank/DDBJ databases">
        <title>Phyllosticta paracitricarpa is synonymous to the EU quarantine fungus P. citricarpa based on phylogenomic analyses.</title>
        <authorList>
            <consortium name="Lawrence Berkeley National Laboratory"/>
            <person name="Van Ingen-Buijs V.A."/>
            <person name="Van Westerhoven A.C."/>
            <person name="Haridas S."/>
            <person name="Skiadas P."/>
            <person name="Martin F."/>
            <person name="Groenewald J.Z."/>
            <person name="Crous P.W."/>
            <person name="Seidl M.F."/>
        </authorList>
    </citation>
    <scope>NUCLEOTIDE SEQUENCE [LARGE SCALE GENOMIC DNA]</scope>
    <source>
        <strain evidence="2 3">CBS 122670</strain>
    </source>
</reference>
<evidence type="ECO:0000313" key="3">
    <source>
        <dbReference type="Proteomes" id="UP001365128"/>
    </source>
</evidence>
<organism evidence="2 3">
    <name type="scientific">Phyllosticta citricarpa</name>
    <dbReference type="NCBI Taxonomy" id="55181"/>
    <lineage>
        <taxon>Eukaryota</taxon>
        <taxon>Fungi</taxon>
        <taxon>Dikarya</taxon>
        <taxon>Ascomycota</taxon>
        <taxon>Pezizomycotina</taxon>
        <taxon>Dothideomycetes</taxon>
        <taxon>Dothideomycetes incertae sedis</taxon>
        <taxon>Botryosphaeriales</taxon>
        <taxon>Phyllostictaceae</taxon>
        <taxon>Phyllosticta</taxon>
    </lineage>
</organism>
<proteinExistence type="predicted"/>
<evidence type="ECO:0000256" key="1">
    <source>
        <dbReference type="SAM" id="MobiDB-lite"/>
    </source>
</evidence>
<keyword evidence="3" id="KW-1185">Reference proteome</keyword>
<dbReference type="EMBL" id="JBBPDW010000027">
    <property type="protein sequence ID" value="KAK7540213.1"/>
    <property type="molecule type" value="Genomic_DNA"/>
</dbReference>
<dbReference type="Proteomes" id="UP001365128">
    <property type="component" value="Unassembled WGS sequence"/>
</dbReference>
<feature type="region of interest" description="Disordered" evidence="1">
    <location>
        <begin position="150"/>
        <end position="187"/>
    </location>
</feature>
<evidence type="ECO:0000313" key="2">
    <source>
        <dbReference type="EMBL" id="KAK7540213.1"/>
    </source>
</evidence>
<protein>
    <submittedName>
        <fullName evidence="2">Uncharacterized protein</fullName>
    </submittedName>
</protein>
<feature type="compositionally biased region" description="Basic and acidic residues" evidence="1">
    <location>
        <begin position="164"/>
        <end position="184"/>
    </location>
</feature>
<accession>A0ABR1M035</accession>
<sequence>MAECNGTKSKECDIQTDRRAAMRRLEAVCLPSHDSNRENRWCEHCLVPFPSRRLGRRRAKWKRETTGRCLLHFYTIQSPSNLLQQHCSETTLSPAVPSSSPTKAMQCQCHSVAGSAKAMHRWRIWRRLRTNEDISFGLCRFQSSRTARSRADLSSFRGPKQGRSVKEVKKDQHRKTEPEQRGESSQKLLCRAGLVKLDRTGRRRM</sequence>
<gene>
    <name evidence="2" type="ORF">IWX46DRAFT_199764</name>
</gene>
<comment type="caution">
    <text evidence="2">The sequence shown here is derived from an EMBL/GenBank/DDBJ whole genome shotgun (WGS) entry which is preliminary data.</text>
</comment>
<name>A0ABR1M035_9PEZI</name>